<name>A0A8J3Z7P7_9ACTN</name>
<accession>A0A8J3Z7P7</accession>
<evidence type="ECO:0000313" key="3">
    <source>
        <dbReference type="Proteomes" id="UP000612585"/>
    </source>
</evidence>
<feature type="region of interest" description="Disordered" evidence="1">
    <location>
        <begin position="1"/>
        <end position="24"/>
    </location>
</feature>
<dbReference type="EMBL" id="BOPG01000027">
    <property type="protein sequence ID" value="GIJ56850.1"/>
    <property type="molecule type" value="Genomic_DNA"/>
</dbReference>
<comment type="caution">
    <text evidence="2">The sequence shown here is derived from an EMBL/GenBank/DDBJ whole genome shotgun (WGS) entry which is preliminary data.</text>
</comment>
<reference evidence="2" key="1">
    <citation type="submission" date="2021-01" db="EMBL/GenBank/DDBJ databases">
        <title>Whole genome shotgun sequence of Virgisporangium aurantiacum NBRC 16421.</title>
        <authorList>
            <person name="Komaki H."/>
            <person name="Tamura T."/>
        </authorList>
    </citation>
    <scope>NUCLEOTIDE SEQUENCE</scope>
    <source>
        <strain evidence="2">NBRC 16421</strain>
    </source>
</reference>
<organism evidence="2 3">
    <name type="scientific">Virgisporangium aurantiacum</name>
    <dbReference type="NCBI Taxonomy" id="175570"/>
    <lineage>
        <taxon>Bacteria</taxon>
        <taxon>Bacillati</taxon>
        <taxon>Actinomycetota</taxon>
        <taxon>Actinomycetes</taxon>
        <taxon>Micromonosporales</taxon>
        <taxon>Micromonosporaceae</taxon>
        <taxon>Virgisporangium</taxon>
    </lineage>
</organism>
<proteinExistence type="predicted"/>
<evidence type="ECO:0000313" key="2">
    <source>
        <dbReference type="EMBL" id="GIJ56850.1"/>
    </source>
</evidence>
<evidence type="ECO:0000256" key="1">
    <source>
        <dbReference type="SAM" id="MobiDB-lite"/>
    </source>
</evidence>
<keyword evidence="3" id="KW-1185">Reference proteome</keyword>
<dbReference type="AlphaFoldDB" id="A0A8J3Z7P7"/>
<protein>
    <submittedName>
        <fullName evidence="2">Uncharacterized protein</fullName>
    </submittedName>
</protein>
<sequence>MPTIASSTGRPWLATQERSSGSPVNATTIIEFAMNRHLHHGSDEPNRRARLPYPDGMLEATREGFWGTRYSIGVDGHTVAEWRVPGWRTSGGIVVAGQFFPVETRLWSNRFTMFDRVGTTIAVAENVARRTWTGYADGRYHEFRRASFLSTTVLHVVGDREVGWLRRRSAWTGGIEAELPALSLLAQVFVVGAVITTWDQQAAAAG</sequence>
<gene>
    <name evidence="2" type="ORF">Vau01_043660</name>
</gene>
<dbReference type="Proteomes" id="UP000612585">
    <property type="component" value="Unassembled WGS sequence"/>
</dbReference>